<dbReference type="AlphaFoldDB" id="A0A2S0MNS9"/>
<keyword evidence="5" id="KW-1185">Reference proteome</keyword>
<dbReference type="SUPFAM" id="SSF160935">
    <property type="entry name" value="VPA0735-like"/>
    <property type="match status" value="1"/>
</dbReference>
<keyword evidence="1" id="KW-0732">Signal</keyword>
<name>A0A2S0MNS9_9RHOB</name>
<feature type="domain" description="DUF1254" evidence="3">
    <location>
        <begin position="95"/>
        <end position="226"/>
    </location>
</feature>
<evidence type="ECO:0000259" key="3">
    <source>
        <dbReference type="Pfam" id="PF06863"/>
    </source>
</evidence>
<evidence type="ECO:0000313" key="4">
    <source>
        <dbReference type="EMBL" id="AVO37534.1"/>
    </source>
</evidence>
<feature type="signal peptide" evidence="1">
    <location>
        <begin position="1"/>
        <end position="23"/>
    </location>
</feature>
<dbReference type="InterPro" id="IPR037050">
    <property type="entry name" value="DUF1254_sf"/>
</dbReference>
<dbReference type="Pfam" id="PF06863">
    <property type="entry name" value="DUF1254"/>
    <property type="match status" value="1"/>
</dbReference>
<dbReference type="Gene3D" id="2.60.120.600">
    <property type="entry name" value="Domain of unknown function DUF1214, C-terminal domain"/>
    <property type="match status" value="1"/>
</dbReference>
<dbReference type="Pfam" id="PF06742">
    <property type="entry name" value="DUF1214"/>
    <property type="match status" value="1"/>
</dbReference>
<gene>
    <name evidence="4" type="ORF">C6Y53_07315</name>
</gene>
<dbReference type="Gene3D" id="1.10.3360.10">
    <property type="entry name" value="VPA0735-like domain"/>
    <property type="match status" value="1"/>
</dbReference>
<accession>A0A2S0MNS9</accession>
<dbReference type="RefSeq" id="WP_106471845.1">
    <property type="nucleotide sequence ID" value="NZ_CP027665.1"/>
</dbReference>
<protein>
    <submittedName>
        <fullName evidence="4">DUF1254 domain-containing protein</fullName>
    </submittedName>
</protein>
<dbReference type="PANTHER" id="PTHR36509:SF3">
    <property type="entry name" value="SIGNAL PEPTIDE PROTEIN"/>
    <property type="match status" value="1"/>
</dbReference>
<sequence>MKPMIRSAALAGAVIATATIASAQSEPIQSERIRALSELPFEQNRPTAETAQALMEELTFQRATQTYLWALPLLNTMSMRDGAAEAFGTGYNIMPIWTRRLDAKTKITTPNSDLIYGMVFADLGETGPLVFEAPPKLQGILLDFWQRPIPVDGGAYFGDLGLPGPDGGAGGNFLIVPPGWDGDVPADHYVYRSSTNNVFFFLRSFYQSLDNIAPATDLLKQSVIYPLGQKDSARPMEFPDAAGGSYDMLPRSDARAFEQLKYLVDTEGGNLAGPDWLGMLEGLDIAADRDFAPDEDTRALLAAAAQTGYKTSRVIGFQHGLNGEDFRVYDDRQWLNPVNNVSARWPDVPVGLDWMSVETGYRELDTRAWFFTDYFSISPGMVSMTPGKGAYYMIAFEDADGDPLVGGQSYRLDLPADIPAELFWSVTLYEAENASGLDNGQSFPSLGKLNEPAQNDDGSTTLHIAPEAPEGWEGNWLATVPDRGFFAILRLYAPSQPALDGSWKPGDIVKAE</sequence>
<dbReference type="PANTHER" id="PTHR36509">
    <property type="entry name" value="BLL3101 PROTEIN"/>
    <property type="match status" value="1"/>
</dbReference>
<evidence type="ECO:0000313" key="5">
    <source>
        <dbReference type="Proteomes" id="UP000237655"/>
    </source>
</evidence>
<dbReference type="Proteomes" id="UP000237655">
    <property type="component" value="Chromosome"/>
</dbReference>
<dbReference type="KEGG" id="thas:C6Y53_07315"/>
<evidence type="ECO:0000259" key="2">
    <source>
        <dbReference type="Pfam" id="PF06742"/>
    </source>
</evidence>
<dbReference type="EMBL" id="CP027665">
    <property type="protein sequence ID" value="AVO37534.1"/>
    <property type="molecule type" value="Genomic_DNA"/>
</dbReference>
<feature type="chain" id="PRO_5015702955" evidence="1">
    <location>
        <begin position="24"/>
        <end position="512"/>
    </location>
</feature>
<reference evidence="5" key="1">
    <citation type="submission" date="2018-03" db="EMBL/GenBank/DDBJ databases">
        <title>Genomic analysis of the strain SH-1 isolated from shrimp intestine.</title>
        <authorList>
            <person name="Kim Y.-S."/>
            <person name="Kim S.-E."/>
            <person name="Kim K.-H."/>
        </authorList>
    </citation>
    <scope>NUCLEOTIDE SEQUENCE [LARGE SCALE GENOMIC DNA]</scope>
    <source>
        <strain evidence="5">SH-1</strain>
    </source>
</reference>
<dbReference type="InterPro" id="IPR010621">
    <property type="entry name" value="DUF1214"/>
</dbReference>
<proteinExistence type="predicted"/>
<dbReference type="Gene3D" id="2.60.40.1610">
    <property type="entry name" value="Domain of unknown function DUF1254"/>
    <property type="match status" value="1"/>
</dbReference>
<dbReference type="InterPro" id="IPR010679">
    <property type="entry name" value="DUF1254"/>
</dbReference>
<evidence type="ECO:0000256" key="1">
    <source>
        <dbReference type="SAM" id="SignalP"/>
    </source>
</evidence>
<dbReference type="InterPro" id="IPR037049">
    <property type="entry name" value="DUF1214_C_sf"/>
</dbReference>
<feature type="domain" description="DUF1214" evidence="2">
    <location>
        <begin position="390"/>
        <end position="496"/>
    </location>
</feature>
<organism evidence="4 5">
    <name type="scientific">Pukyongiella litopenaei</name>
    <dbReference type="NCBI Taxonomy" id="2605946"/>
    <lineage>
        <taxon>Bacteria</taxon>
        <taxon>Pseudomonadati</taxon>
        <taxon>Pseudomonadota</taxon>
        <taxon>Alphaproteobacteria</taxon>
        <taxon>Rhodobacterales</taxon>
        <taxon>Paracoccaceae</taxon>
        <taxon>Pukyongiella</taxon>
    </lineage>
</organism>